<dbReference type="OrthoDB" id="1597724at2759"/>
<dbReference type="PANTHER" id="PTHR22796:SF6">
    <property type="entry name" value="INTERFERON-INDUCED VERY LARGE GTPASE 1-RELATED"/>
    <property type="match status" value="1"/>
</dbReference>
<accession>A0A8T3DW01</accession>
<feature type="domain" description="VLIG-type G" evidence="1">
    <location>
        <begin position="26"/>
        <end position="156"/>
    </location>
</feature>
<dbReference type="InterPro" id="IPR027417">
    <property type="entry name" value="P-loop_NTPase"/>
</dbReference>
<gene>
    <name evidence="2" type="ORF">AGOR_G00032620</name>
</gene>
<dbReference type="PANTHER" id="PTHR22796">
    <property type="entry name" value="URG4-RELATED"/>
    <property type="match status" value="1"/>
</dbReference>
<dbReference type="PROSITE" id="PS51717">
    <property type="entry name" value="G_VLIG"/>
    <property type="match status" value="1"/>
</dbReference>
<dbReference type="GO" id="GO:0005525">
    <property type="term" value="F:GTP binding"/>
    <property type="evidence" value="ECO:0007669"/>
    <property type="project" value="InterPro"/>
</dbReference>
<reference evidence="2" key="1">
    <citation type="submission" date="2021-01" db="EMBL/GenBank/DDBJ databases">
        <authorList>
            <person name="Zahm M."/>
            <person name="Roques C."/>
            <person name="Cabau C."/>
            <person name="Klopp C."/>
            <person name="Donnadieu C."/>
            <person name="Jouanno E."/>
            <person name="Lampietro C."/>
            <person name="Louis A."/>
            <person name="Herpin A."/>
            <person name="Echchiki A."/>
            <person name="Berthelot C."/>
            <person name="Parey E."/>
            <person name="Roest-Crollius H."/>
            <person name="Braasch I."/>
            <person name="Postlethwait J."/>
            <person name="Bobe J."/>
            <person name="Montfort J."/>
            <person name="Bouchez O."/>
            <person name="Begum T."/>
            <person name="Mejri S."/>
            <person name="Adams A."/>
            <person name="Chen W.-J."/>
            <person name="Guiguen Y."/>
        </authorList>
    </citation>
    <scope>NUCLEOTIDE SEQUENCE</scope>
    <source>
        <tissue evidence="2">Blood</tissue>
    </source>
</reference>
<evidence type="ECO:0000259" key="1">
    <source>
        <dbReference type="PROSITE" id="PS51717"/>
    </source>
</evidence>
<sequence length="156" mass="17498">MNGETAHVPLVWISSVLDELIAKLGDRKVFVLSVLGLQSSGKSTLLNTMFGLQFAVSAGRCTRGAFMQLLTVDEEMREQLQYDLVLVVDTEGLRSPELIDSNMVRHDNELATFVIGICDMTLINIMGECSVEMQDILQICVQAFLRMKQQKKNMLR</sequence>
<dbReference type="EMBL" id="JAERUA010000003">
    <property type="protein sequence ID" value="KAI1901273.1"/>
    <property type="molecule type" value="Genomic_DNA"/>
</dbReference>
<name>A0A8T3DW01_9TELE</name>
<dbReference type="InterPro" id="IPR030383">
    <property type="entry name" value="G_VLIG_dom"/>
</dbReference>
<dbReference type="Pfam" id="PF25683">
    <property type="entry name" value="URGCP_GTPase"/>
    <property type="match status" value="1"/>
</dbReference>
<protein>
    <recommendedName>
        <fullName evidence="1">VLIG-type G domain-containing protein</fullName>
    </recommendedName>
</protein>
<evidence type="ECO:0000313" key="2">
    <source>
        <dbReference type="EMBL" id="KAI1901273.1"/>
    </source>
</evidence>
<evidence type="ECO:0000313" key="3">
    <source>
        <dbReference type="Proteomes" id="UP000829720"/>
    </source>
</evidence>
<proteinExistence type="predicted"/>
<dbReference type="Gene3D" id="3.40.50.300">
    <property type="entry name" value="P-loop containing nucleotide triphosphate hydrolases"/>
    <property type="match status" value="1"/>
</dbReference>
<keyword evidence="3" id="KW-1185">Reference proteome</keyword>
<dbReference type="AlphaFoldDB" id="A0A8T3DW01"/>
<dbReference type="GO" id="GO:0003924">
    <property type="term" value="F:GTPase activity"/>
    <property type="evidence" value="ECO:0007669"/>
    <property type="project" value="InterPro"/>
</dbReference>
<dbReference type="Proteomes" id="UP000829720">
    <property type="component" value="Unassembled WGS sequence"/>
</dbReference>
<dbReference type="SUPFAM" id="SSF52540">
    <property type="entry name" value="P-loop containing nucleoside triphosphate hydrolases"/>
    <property type="match status" value="1"/>
</dbReference>
<organism evidence="2 3">
    <name type="scientific">Albula goreensis</name>
    <dbReference type="NCBI Taxonomy" id="1534307"/>
    <lineage>
        <taxon>Eukaryota</taxon>
        <taxon>Metazoa</taxon>
        <taxon>Chordata</taxon>
        <taxon>Craniata</taxon>
        <taxon>Vertebrata</taxon>
        <taxon>Euteleostomi</taxon>
        <taxon>Actinopterygii</taxon>
        <taxon>Neopterygii</taxon>
        <taxon>Teleostei</taxon>
        <taxon>Albuliformes</taxon>
        <taxon>Albulidae</taxon>
        <taxon>Albula</taxon>
    </lineage>
</organism>
<comment type="caution">
    <text evidence="2">The sequence shown here is derived from an EMBL/GenBank/DDBJ whole genome shotgun (WGS) entry which is preliminary data.</text>
</comment>